<evidence type="ECO:0000256" key="1">
    <source>
        <dbReference type="SAM" id="Phobius"/>
    </source>
</evidence>
<keyword evidence="1" id="KW-0812">Transmembrane</keyword>
<comment type="caution">
    <text evidence="2">The sequence shown here is derived from an EMBL/GenBank/DDBJ whole genome shotgun (WGS) entry which is preliminary data.</text>
</comment>
<sequence>MPQIREFDAAARRRGGEEKISSFSSAFGRDELAVPDERARPRDLEAADIRVSDTVTGMMIAAVSGAVIGLLAAGGAFAAALVFLAALVGVYAGWQARGDA</sequence>
<keyword evidence="3" id="KW-1185">Reference proteome</keyword>
<protein>
    <submittedName>
        <fullName evidence="2">Uncharacterized protein</fullName>
    </submittedName>
</protein>
<dbReference type="EMBL" id="PUIV01000016">
    <property type="protein sequence ID" value="PWB93751.1"/>
    <property type="molecule type" value="Genomic_DNA"/>
</dbReference>
<evidence type="ECO:0000313" key="3">
    <source>
        <dbReference type="Proteomes" id="UP000245137"/>
    </source>
</evidence>
<reference evidence="2 3" key="1">
    <citation type="journal article" date="2018" name="Appl. Microbiol. Biotechnol.">
        <title>Co-cultivation of the strictly anaerobic methanogen Methanosarcina barkeri with aerobic methanotrophs in an oxygen-limited membrane bioreactor.</title>
        <authorList>
            <person name="In 't Zandt M.H."/>
            <person name="van den Bosch T.J.M."/>
            <person name="Rijkers R."/>
            <person name="van Kessel M.A.H.J."/>
            <person name="Jetten M.S.M."/>
            <person name="Welte C.U."/>
        </authorList>
    </citation>
    <scope>NUCLEOTIDE SEQUENCE [LARGE SCALE GENOMIC DNA]</scope>
    <source>
        <strain evidence="2 3">DSM 17706</strain>
    </source>
</reference>
<keyword evidence="1" id="KW-0472">Membrane</keyword>
<feature type="transmembrane region" description="Helical" evidence="1">
    <location>
        <begin position="67"/>
        <end position="94"/>
    </location>
</feature>
<dbReference type="Proteomes" id="UP000245137">
    <property type="component" value="Unassembled WGS sequence"/>
</dbReference>
<name>A0A2U1SQ61_METSR</name>
<accession>A0A2U1SQ61</accession>
<proteinExistence type="predicted"/>
<keyword evidence="1" id="KW-1133">Transmembrane helix</keyword>
<dbReference type="AlphaFoldDB" id="A0A2U1SQ61"/>
<organism evidence="2 3">
    <name type="scientific">Methylosinus sporium</name>
    <dbReference type="NCBI Taxonomy" id="428"/>
    <lineage>
        <taxon>Bacteria</taxon>
        <taxon>Pseudomonadati</taxon>
        <taxon>Pseudomonadota</taxon>
        <taxon>Alphaproteobacteria</taxon>
        <taxon>Hyphomicrobiales</taxon>
        <taxon>Methylocystaceae</taxon>
        <taxon>Methylosinus</taxon>
    </lineage>
</organism>
<evidence type="ECO:0000313" key="2">
    <source>
        <dbReference type="EMBL" id="PWB93751.1"/>
    </source>
</evidence>
<gene>
    <name evidence="2" type="ORF">C5689_11465</name>
</gene>